<evidence type="ECO:0000256" key="3">
    <source>
        <dbReference type="SAM" id="MobiDB-lite"/>
    </source>
</evidence>
<evidence type="ECO:0000313" key="5">
    <source>
        <dbReference type="EMBL" id="SEB33811.1"/>
    </source>
</evidence>
<comment type="subcellular location">
    <subcellularLocation>
        <location evidence="1">Membrane</location>
    </subcellularLocation>
</comment>
<feature type="transmembrane region" description="Helical" evidence="4">
    <location>
        <begin position="96"/>
        <end position="117"/>
    </location>
</feature>
<reference evidence="6" key="1">
    <citation type="submission" date="2016-10" db="EMBL/GenBank/DDBJ databases">
        <authorList>
            <person name="Varghese N."/>
            <person name="Submissions S."/>
        </authorList>
    </citation>
    <scope>NUCLEOTIDE SEQUENCE [LARGE SCALE GENOMIC DNA]</scope>
    <source>
        <strain evidence="6">DSM 44498</strain>
    </source>
</reference>
<dbReference type="RefSeq" id="WP_072949384.1">
    <property type="nucleotide sequence ID" value="NZ_FNSV01000004.1"/>
</dbReference>
<keyword evidence="2 4" id="KW-0472">Membrane</keyword>
<accession>A0A1H4II95</accession>
<feature type="compositionally biased region" description="Low complexity" evidence="3">
    <location>
        <begin position="11"/>
        <end position="25"/>
    </location>
</feature>
<proteinExistence type="predicted"/>
<name>A0A1H4II95_9NOCA</name>
<keyword evidence="4" id="KW-1133">Transmembrane helix</keyword>
<protein>
    <recommendedName>
        <fullName evidence="7">Mce-associated membrane protein</fullName>
    </recommendedName>
</protein>
<evidence type="ECO:0000256" key="1">
    <source>
        <dbReference type="ARBA" id="ARBA00004370"/>
    </source>
</evidence>
<gene>
    <name evidence="5" type="ORF">SAMN04490239_0819</name>
</gene>
<dbReference type="EMBL" id="FNSV01000004">
    <property type="protein sequence ID" value="SEB33811.1"/>
    <property type="molecule type" value="Genomic_DNA"/>
</dbReference>
<dbReference type="PANTHER" id="PTHR37042">
    <property type="entry name" value="OUTER MEMBRANE PROTEIN RV1973"/>
    <property type="match status" value="1"/>
</dbReference>
<evidence type="ECO:0000313" key="6">
    <source>
        <dbReference type="Proteomes" id="UP000183561"/>
    </source>
</evidence>
<evidence type="ECO:0008006" key="7">
    <source>
        <dbReference type="Google" id="ProtNLM"/>
    </source>
</evidence>
<dbReference type="AlphaFoldDB" id="A0A1H4II95"/>
<sequence>MTCELENKNVAAEPTQEPPAAAEPNPANARHAVFLRCGLTVVALGALLATGAVLEFPLWFILSGAIGVLAIGALTYRSEIAFTRSATIRGRRTRTLVAVALLAASAVAFAAVAHLHLTVSGERTEQTRAAVAEKAGALTAGVLTYKAPTVEDDVAQAKSHLTGEFLDSYSTLTAETIVPQAKQGQVETHWEASGASVISAEPDSAVVLVFLRGTTASAAKPDPTYLFSSVRVRMEASGDQWLISQLEPL</sequence>
<organism evidence="5 6">
    <name type="scientific">Rhodococcus koreensis</name>
    <dbReference type="NCBI Taxonomy" id="99653"/>
    <lineage>
        <taxon>Bacteria</taxon>
        <taxon>Bacillati</taxon>
        <taxon>Actinomycetota</taxon>
        <taxon>Actinomycetes</taxon>
        <taxon>Mycobacteriales</taxon>
        <taxon>Nocardiaceae</taxon>
        <taxon>Rhodococcus</taxon>
    </lineage>
</organism>
<dbReference type="PANTHER" id="PTHR37042:SF4">
    <property type="entry name" value="OUTER MEMBRANE PROTEIN RV1973"/>
    <property type="match status" value="1"/>
</dbReference>
<feature type="transmembrane region" description="Helical" evidence="4">
    <location>
        <begin position="58"/>
        <end position="76"/>
    </location>
</feature>
<feature type="transmembrane region" description="Helical" evidence="4">
    <location>
        <begin position="33"/>
        <end position="52"/>
    </location>
</feature>
<dbReference type="Proteomes" id="UP000183561">
    <property type="component" value="Unassembled WGS sequence"/>
</dbReference>
<dbReference type="OrthoDB" id="5196392at2"/>
<evidence type="ECO:0000256" key="2">
    <source>
        <dbReference type="ARBA" id="ARBA00023136"/>
    </source>
</evidence>
<evidence type="ECO:0000256" key="4">
    <source>
        <dbReference type="SAM" id="Phobius"/>
    </source>
</evidence>
<dbReference type="GO" id="GO:0016020">
    <property type="term" value="C:membrane"/>
    <property type="evidence" value="ECO:0007669"/>
    <property type="project" value="UniProtKB-SubCell"/>
</dbReference>
<keyword evidence="4" id="KW-0812">Transmembrane</keyword>
<keyword evidence="6" id="KW-1185">Reference proteome</keyword>
<feature type="region of interest" description="Disordered" evidence="3">
    <location>
        <begin position="1"/>
        <end position="25"/>
    </location>
</feature>